<dbReference type="InterPro" id="IPR048996">
    <property type="entry name" value="PGRS_rpt"/>
</dbReference>
<feature type="domain" description="PE" evidence="2">
    <location>
        <begin position="4"/>
        <end position="94"/>
    </location>
</feature>
<organism evidence="3 4">
    <name type="scientific">Mycobacterium paragordonae</name>
    <dbReference type="NCBI Taxonomy" id="1389713"/>
    <lineage>
        <taxon>Bacteria</taxon>
        <taxon>Bacillati</taxon>
        <taxon>Actinomycetota</taxon>
        <taxon>Actinomycetes</taxon>
        <taxon>Mycobacteriales</taxon>
        <taxon>Mycobacteriaceae</taxon>
        <taxon>Mycobacterium</taxon>
    </lineage>
</organism>
<evidence type="ECO:0000313" key="3">
    <source>
        <dbReference type="EMBL" id="MDP7739640.1"/>
    </source>
</evidence>
<evidence type="ECO:0000256" key="1">
    <source>
        <dbReference type="SAM" id="MobiDB-lite"/>
    </source>
</evidence>
<feature type="region of interest" description="Disordered" evidence="1">
    <location>
        <begin position="176"/>
        <end position="199"/>
    </location>
</feature>
<reference evidence="3" key="1">
    <citation type="submission" date="2023-06" db="EMBL/GenBank/DDBJ databases">
        <title>Identification of two novel mycobacterium reveal diversities and complexities of Mycobacterium gordonae clade.</title>
        <authorList>
            <person name="Matsumoto Y."/>
            <person name="Nakamura S."/>
            <person name="Motooka D."/>
            <person name="Fukushima K."/>
        </authorList>
    </citation>
    <scope>NUCLEOTIDE SEQUENCE</scope>
    <source>
        <strain evidence="3">TY812</strain>
    </source>
</reference>
<evidence type="ECO:0000259" key="2">
    <source>
        <dbReference type="Pfam" id="PF00934"/>
    </source>
</evidence>
<gene>
    <name evidence="3" type="ORF">QXL92_33480</name>
</gene>
<protein>
    <submittedName>
        <fullName evidence="3">PE domain-containing protein</fullName>
    </submittedName>
</protein>
<dbReference type="PRINTS" id="PR01228">
    <property type="entry name" value="EGGSHELL"/>
</dbReference>
<dbReference type="SUPFAM" id="SSF140459">
    <property type="entry name" value="PE/PPE dimer-like"/>
    <property type="match status" value="1"/>
</dbReference>
<dbReference type="Proteomes" id="UP001229081">
    <property type="component" value="Unassembled WGS sequence"/>
</dbReference>
<dbReference type="InterPro" id="IPR038332">
    <property type="entry name" value="PPE_sf"/>
</dbReference>
<feature type="region of interest" description="Disordered" evidence="1">
    <location>
        <begin position="338"/>
        <end position="376"/>
    </location>
</feature>
<dbReference type="InterPro" id="IPR000084">
    <property type="entry name" value="PE-PGRS_N"/>
</dbReference>
<accession>A0AAJ1W4N1</accession>
<comment type="caution">
    <text evidence="3">The sequence shown here is derived from an EMBL/GenBank/DDBJ whole genome shotgun (WGS) entry which is preliminary data.</text>
</comment>
<dbReference type="RefSeq" id="WP_225723003.1">
    <property type="nucleotide sequence ID" value="NZ_JAUFSA010000007.1"/>
</dbReference>
<evidence type="ECO:0000313" key="4">
    <source>
        <dbReference type="Proteomes" id="UP001229081"/>
    </source>
</evidence>
<sequence length="605" mass="56918">MSYLVVVPDALLSVVTDVAALGRSLSATNAAVAASTTEALAAGFDEVSEGIAALFNGHGLAYQEVSARAAAYHEQFVQTLTVSGNAFASAEAANISPLVNPLAEAQKGVLEVINAPTEAMLGRPLIGSGADGTAANPDGHAGGLLIGNGGNGYNGLGGNGGSAGLLGNGGRGGTGAPGWANGGPGGRGGNGGSGGLLFGNGGDGGTGGAGMSGATGAAATGVWIPNPITGIPVLGPLLGPILGPGGSLALNSNATAGGSGFSGGDGGTGGSAGLFFGHGGDGGAGGAGGNGGNGGSAATFSLVGGVGGAGGTGGSGGVGGAGGQGAVLYGDGGTGGHGGSAGTGGNGGPGAQIGLQGQGGGPGYNGSPGLGGPGGRHGAIGGFAGATGEVGYGGGIAHAGAHGILTPAGLTQNIRFLTDPITLPVSQGFSDVLANIAGIQQNFDIFRSSLGANIYQATFNPFGLFVDSAVGAAAYVVGDIPIAFVNSIFKNSSITNIGYGNTGNFNIGVGNTGNYNIGLDNYGTANFGVGNYGNSTFGFGNVGDYLVGWANNGSYLLGFGVEGSAGFGFGPSYYTSEGVVNPFSPIFDALMDAGQSTLAAVPVLA</sequence>
<dbReference type="Gene3D" id="1.10.287.850">
    <property type="entry name" value="HP0062-like domain"/>
    <property type="match status" value="1"/>
</dbReference>
<dbReference type="Pfam" id="PF21526">
    <property type="entry name" value="PGRS"/>
    <property type="match status" value="1"/>
</dbReference>
<dbReference type="EMBL" id="JAUFSA010000007">
    <property type="protein sequence ID" value="MDP7739640.1"/>
    <property type="molecule type" value="Genomic_DNA"/>
</dbReference>
<proteinExistence type="predicted"/>
<name>A0AAJ1W4N1_9MYCO</name>
<dbReference type="Pfam" id="PF00934">
    <property type="entry name" value="PE"/>
    <property type="match status" value="1"/>
</dbReference>
<dbReference type="AlphaFoldDB" id="A0AAJ1W4N1"/>